<keyword evidence="4 6" id="KW-0472">Membrane</keyword>
<name>A0A1J1J1T3_9DIPT</name>
<dbReference type="AlphaFoldDB" id="A0A1J1J1T3"/>
<feature type="region of interest" description="Disordered" evidence="5">
    <location>
        <begin position="254"/>
        <end position="290"/>
    </location>
</feature>
<dbReference type="SUPFAM" id="SSF48652">
    <property type="entry name" value="Tetraspanin"/>
    <property type="match status" value="1"/>
</dbReference>
<evidence type="ECO:0000256" key="4">
    <source>
        <dbReference type="ARBA" id="ARBA00023136"/>
    </source>
</evidence>
<evidence type="ECO:0000313" key="7">
    <source>
        <dbReference type="EMBL" id="CRL05716.1"/>
    </source>
</evidence>
<gene>
    <name evidence="7" type="primary">putative CD151 antigen</name>
    <name evidence="7" type="ORF">CLUMA_CG018746</name>
</gene>
<evidence type="ECO:0000313" key="8">
    <source>
        <dbReference type="Proteomes" id="UP000183832"/>
    </source>
</evidence>
<dbReference type="InterPro" id="IPR008952">
    <property type="entry name" value="Tetraspanin_EC2_sf"/>
</dbReference>
<keyword evidence="2 6" id="KW-0812">Transmembrane</keyword>
<sequence length="290" mass="32841">MSSTAIIGLSVWTLIYKHQYVALLASPNYQFCTYMLLLAGIGGLLASIIGCCGVKRESFSIILIYIVLLILVFLFELSAGTLAYIYERNVPEELNMTLSDTFTQNYAVNERHTKAIDLMQQNYMCCGAIRFEEYQQSMWLKSKRKDLIRQIDGRVVPDSCCVTMTFGCGKSINPSNIPYTGCIYQFSDEIREQLIILGSVGLGICVTKIFGIVLACSLYIKLKKLYEYTANQTPVHLLARDRVSFIYGIDDSDDERLPDPPSSTNRHSFRPDFSESNVSNRPNSIYDRRV</sequence>
<protein>
    <submittedName>
        <fullName evidence="7">CLUMA_CG018746, isoform A</fullName>
    </submittedName>
</protein>
<feature type="transmembrane region" description="Helical" evidence="6">
    <location>
        <begin position="194"/>
        <end position="220"/>
    </location>
</feature>
<reference evidence="7 8" key="1">
    <citation type="submission" date="2015-04" db="EMBL/GenBank/DDBJ databases">
        <authorList>
            <person name="Syromyatnikov M.Y."/>
            <person name="Popov V.N."/>
        </authorList>
    </citation>
    <scope>NUCLEOTIDE SEQUENCE [LARGE SCALE GENOMIC DNA]</scope>
</reference>
<evidence type="ECO:0000256" key="2">
    <source>
        <dbReference type="ARBA" id="ARBA00022692"/>
    </source>
</evidence>
<feature type="transmembrane region" description="Helical" evidence="6">
    <location>
        <begin position="34"/>
        <end position="54"/>
    </location>
</feature>
<feature type="compositionally biased region" description="Polar residues" evidence="5">
    <location>
        <begin position="274"/>
        <end position="283"/>
    </location>
</feature>
<dbReference type="PANTHER" id="PTHR19282:SF544">
    <property type="entry name" value="TETRASPANIN"/>
    <property type="match status" value="1"/>
</dbReference>
<keyword evidence="8" id="KW-1185">Reference proteome</keyword>
<feature type="transmembrane region" description="Helical" evidence="6">
    <location>
        <begin position="61"/>
        <end position="86"/>
    </location>
</feature>
<dbReference type="EMBL" id="CVRI01000065">
    <property type="protein sequence ID" value="CRL05716.1"/>
    <property type="molecule type" value="Genomic_DNA"/>
</dbReference>
<dbReference type="Proteomes" id="UP000183832">
    <property type="component" value="Unassembled WGS sequence"/>
</dbReference>
<dbReference type="Gene3D" id="1.10.1450.10">
    <property type="entry name" value="Tetraspanin"/>
    <property type="match status" value="1"/>
</dbReference>
<dbReference type="Pfam" id="PF00335">
    <property type="entry name" value="Tetraspanin"/>
    <property type="match status" value="1"/>
</dbReference>
<keyword evidence="3 6" id="KW-1133">Transmembrane helix</keyword>
<evidence type="ECO:0000256" key="3">
    <source>
        <dbReference type="ARBA" id="ARBA00022989"/>
    </source>
</evidence>
<dbReference type="PRINTS" id="PR00259">
    <property type="entry name" value="TMFOUR"/>
</dbReference>
<organism evidence="7 8">
    <name type="scientific">Clunio marinus</name>
    <dbReference type="NCBI Taxonomy" id="568069"/>
    <lineage>
        <taxon>Eukaryota</taxon>
        <taxon>Metazoa</taxon>
        <taxon>Ecdysozoa</taxon>
        <taxon>Arthropoda</taxon>
        <taxon>Hexapoda</taxon>
        <taxon>Insecta</taxon>
        <taxon>Pterygota</taxon>
        <taxon>Neoptera</taxon>
        <taxon>Endopterygota</taxon>
        <taxon>Diptera</taxon>
        <taxon>Nematocera</taxon>
        <taxon>Chironomoidea</taxon>
        <taxon>Chironomidae</taxon>
        <taxon>Clunio</taxon>
    </lineage>
</organism>
<evidence type="ECO:0000256" key="5">
    <source>
        <dbReference type="SAM" id="MobiDB-lite"/>
    </source>
</evidence>
<comment type="subcellular location">
    <subcellularLocation>
        <location evidence="1">Membrane</location>
        <topology evidence="1">Multi-pass membrane protein</topology>
    </subcellularLocation>
</comment>
<dbReference type="InterPro" id="IPR018499">
    <property type="entry name" value="Tetraspanin/Peripherin"/>
</dbReference>
<dbReference type="OrthoDB" id="9993879at2759"/>
<evidence type="ECO:0000256" key="1">
    <source>
        <dbReference type="ARBA" id="ARBA00004141"/>
    </source>
</evidence>
<dbReference type="STRING" id="568069.A0A1J1J1T3"/>
<accession>A0A1J1J1T3</accession>
<evidence type="ECO:0000256" key="6">
    <source>
        <dbReference type="SAM" id="Phobius"/>
    </source>
</evidence>
<dbReference type="GO" id="GO:0005886">
    <property type="term" value="C:plasma membrane"/>
    <property type="evidence" value="ECO:0007669"/>
    <property type="project" value="TreeGrafter"/>
</dbReference>
<dbReference type="PANTHER" id="PTHR19282">
    <property type="entry name" value="TETRASPANIN"/>
    <property type="match status" value="1"/>
</dbReference>
<proteinExistence type="predicted"/>